<accession>A0ABN3N4E0</accession>
<keyword evidence="3" id="KW-0540">Nuclease</keyword>
<keyword evidence="10" id="KW-0255">Endonuclease</keyword>
<evidence type="ECO:0000256" key="3">
    <source>
        <dbReference type="ARBA" id="ARBA00022722"/>
    </source>
</evidence>
<evidence type="ECO:0000256" key="5">
    <source>
        <dbReference type="ARBA" id="ARBA00022763"/>
    </source>
</evidence>
<comment type="cofactor">
    <cofactor evidence="2">
        <name>Mg(2+)</name>
        <dbReference type="ChEBI" id="CHEBI:18420"/>
    </cofactor>
</comment>
<dbReference type="Proteomes" id="UP001501095">
    <property type="component" value="Unassembled WGS sequence"/>
</dbReference>
<evidence type="ECO:0000256" key="2">
    <source>
        <dbReference type="ARBA" id="ARBA00001946"/>
    </source>
</evidence>
<keyword evidence="8" id="KW-0234">DNA repair</keyword>
<protein>
    <submittedName>
        <fullName evidence="10">Endonuclease/exonuclease/phosphatase family protein</fullName>
    </submittedName>
</protein>
<dbReference type="PROSITE" id="PS51318">
    <property type="entry name" value="TAT"/>
    <property type="match status" value="1"/>
</dbReference>
<evidence type="ECO:0000256" key="8">
    <source>
        <dbReference type="ARBA" id="ARBA00023204"/>
    </source>
</evidence>
<sequence length="302" mass="33581">MPNEVAVTRRHGLKAAAAAAVAGPLLTTAGPGRPATAAEHAGALDVMTFNVRFGTVVDDTPRWSVRRPVMRELLRRERPHVIGTQEGLYRQVRAIQADLGEQHYDWIGVGRAGGSKDEFMAVFYDTRRLAPIEFDHFWLSDTPYVIASNTWGADWLRMVTWVRFADLAQGGREFYVLNTHLDSVSQYARERSAELIGATIRGWDRSLPVIVTGDFNAAAHDNRVYDLMLDIGLVDAWDAAASRGPAYGTHHAYRQPRPGGRRIDWILTTPGVTTHWARMNTFSLDGTYPSDHLPVQASMTLG</sequence>
<keyword evidence="4" id="KW-0479">Metal-binding</keyword>
<dbReference type="CDD" id="cd09083">
    <property type="entry name" value="EEP-1"/>
    <property type="match status" value="1"/>
</dbReference>
<feature type="domain" description="Endonuclease/exonuclease/phosphatase" evidence="9">
    <location>
        <begin position="47"/>
        <end position="292"/>
    </location>
</feature>
<dbReference type="InterPro" id="IPR051547">
    <property type="entry name" value="TDP2-like"/>
</dbReference>
<dbReference type="InterPro" id="IPR005135">
    <property type="entry name" value="Endo/exonuclease/phosphatase"/>
</dbReference>
<evidence type="ECO:0000256" key="7">
    <source>
        <dbReference type="ARBA" id="ARBA00022842"/>
    </source>
</evidence>
<evidence type="ECO:0000259" key="9">
    <source>
        <dbReference type="Pfam" id="PF03372"/>
    </source>
</evidence>
<dbReference type="PANTHER" id="PTHR15822:SF4">
    <property type="entry name" value="TYROSYL-DNA PHOSPHODIESTERASE 2"/>
    <property type="match status" value="1"/>
</dbReference>
<dbReference type="Gene3D" id="3.60.10.10">
    <property type="entry name" value="Endonuclease/exonuclease/phosphatase"/>
    <property type="match status" value="1"/>
</dbReference>
<dbReference type="InterPro" id="IPR006311">
    <property type="entry name" value="TAT_signal"/>
</dbReference>
<evidence type="ECO:0000256" key="1">
    <source>
        <dbReference type="ARBA" id="ARBA00001936"/>
    </source>
</evidence>
<keyword evidence="5" id="KW-0227">DNA damage</keyword>
<reference evidence="10 11" key="1">
    <citation type="journal article" date="2019" name="Int. J. Syst. Evol. Microbiol.">
        <title>The Global Catalogue of Microorganisms (GCM) 10K type strain sequencing project: providing services to taxonomists for standard genome sequencing and annotation.</title>
        <authorList>
            <consortium name="The Broad Institute Genomics Platform"/>
            <consortium name="The Broad Institute Genome Sequencing Center for Infectious Disease"/>
            <person name="Wu L."/>
            <person name="Ma J."/>
        </authorList>
    </citation>
    <scope>NUCLEOTIDE SEQUENCE [LARGE SCALE GENOMIC DNA]</scope>
    <source>
        <strain evidence="10 11">JCM 6924</strain>
    </source>
</reference>
<keyword evidence="6" id="KW-0378">Hydrolase</keyword>
<dbReference type="EMBL" id="BAAATM010000001">
    <property type="protein sequence ID" value="GAA2513878.1"/>
    <property type="molecule type" value="Genomic_DNA"/>
</dbReference>
<keyword evidence="7" id="KW-0460">Magnesium</keyword>
<evidence type="ECO:0000256" key="6">
    <source>
        <dbReference type="ARBA" id="ARBA00022801"/>
    </source>
</evidence>
<dbReference type="SUPFAM" id="SSF56219">
    <property type="entry name" value="DNase I-like"/>
    <property type="match status" value="1"/>
</dbReference>
<dbReference type="InterPro" id="IPR036691">
    <property type="entry name" value="Endo/exonu/phosph_ase_sf"/>
</dbReference>
<proteinExistence type="predicted"/>
<evidence type="ECO:0000313" key="10">
    <source>
        <dbReference type="EMBL" id="GAA2513878.1"/>
    </source>
</evidence>
<dbReference type="GO" id="GO:0004519">
    <property type="term" value="F:endonuclease activity"/>
    <property type="evidence" value="ECO:0007669"/>
    <property type="project" value="UniProtKB-KW"/>
</dbReference>
<evidence type="ECO:0000256" key="4">
    <source>
        <dbReference type="ARBA" id="ARBA00022723"/>
    </source>
</evidence>
<dbReference type="RefSeq" id="WP_344532491.1">
    <property type="nucleotide sequence ID" value="NZ_BAAATM010000001.1"/>
</dbReference>
<name>A0ABN3N4E0_9ACTN</name>
<gene>
    <name evidence="10" type="ORF">GCM10010423_00310</name>
</gene>
<dbReference type="Pfam" id="PF03372">
    <property type="entry name" value="Exo_endo_phos"/>
    <property type="match status" value="1"/>
</dbReference>
<comment type="caution">
    <text evidence="10">The sequence shown here is derived from an EMBL/GenBank/DDBJ whole genome shotgun (WGS) entry which is preliminary data.</text>
</comment>
<comment type="cofactor">
    <cofactor evidence="1">
        <name>Mn(2+)</name>
        <dbReference type="ChEBI" id="CHEBI:29035"/>
    </cofactor>
</comment>
<evidence type="ECO:0000313" key="11">
    <source>
        <dbReference type="Proteomes" id="UP001501095"/>
    </source>
</evidence>
<dbReference type="PANTHER" id="PTHR15822">
    <property type="entry name" value="TRAF AND TNF RECEPTOR-ASSOCIATED PROTEIN"/>
    <property type="match status" value="1"/>
</dbReference>
<keyword evidence="11" id="KW-1185">Reference proteome</keyword>
<organism evidence="10 11">
    <name type="scientific">Streptomyces levis</name>
    <dbReference type="NCBI Taxonomy" id="285566"/>
    <lineage>
        <taxon>Bacteria</taxon>
        <taxon>Bacillati</taxon>
        <taxon>Actinomycetota</taxon>
        <taxon>Actinomycetes</taxon>
        <taxon>Kitasatosporales</taxon>
        <taxon>Streptomycetaceae</taxon>
        <taxon>Streptomyces</taxon>
    </lineage>
</organism>